<proteinExistence type="predicted"/>
<evidence type="ECO:0000256" key="5">
    <source>
        <dbReference type="SAM" id="Phobius"/>
    </source>
</evidence>
<keyword evidence="3 5" id="KW-1133">Transmembrane helix</keyword>
<dbReference type="RefSeq" id="XP_009217224.1">
    <property type="nucleotide sequence ID" value="XM_009218960.1"/>
</dbReference>
<dbReference type="SUPFAM" id="SSF103473">
    <property type="entry name" value="MFS general substrate transporter"/>
    <property type="match status" value="1"/>
</dbReference>
<dbReference type="InterPro" id="IPR036259">
    <property type="entry name" value="MFS_trans_sf"/>
</dbReference>
<evidence type="ECO:0000256" key="1">
    <source>
        <dbReference type="ARBA" id="ARBA00004141"/>
    </source>
</evidence>
<keyword evidence="4 5" id="KW-0472">Membrane</keyword>
<dbReference type="GO" id="GO:0005351">
    <property type="term" value="F:carbohydrate:proton symporter activity"/>
    <property type="evidence" value="ECO:0007669"/>
    <property type="project" value="TreeGrafter"/>
</dbReference>
<dbReference type="InterPro" id="IPR050360">
    <property type="entry name" value="MFS_Sugar_Transporters"/>
</dbReference>
<feature type="transmembrane region" description="Helical" evidence="5">
    <location>
        <begin position="128"/>
        <end position="153"/>
    </location>
</feature>
<dbReference type="GeneID" id="20341657"/>
<organism evidence="6">
    <name type="scientific">Gaeumannomyces tritici (strain R3-111a-1)</name>
    <name type="common">Wheat and barley take-all root rot fungus</name>
    <name type="synonym">Gaeumannomyces graminis var. tritici</name>
    <dbReference type="NCBI Taxonomy" id="644352"/>
    <lineage>
        <taxon>Eukaryota</taxon>
        <taxon>Fungi</taxon>
        <taxon>Dikarya</taxon>
        <taxon>Ascomycota</taxon>
        <taxon>Pezizomycotina</taxon>
        <taxon>Sordariomycetes</taxon>
        <taxon>Sordariomycetidae</taxon>
        <taxon>Magnaporthales</taxon>
        <taxon>Magnaporthaceae</taxon>
        <taxon>Gaeumannomyces</taxon>
    </lineage>
</organism>
<gene>
    <name evidence="7" type="primary">20341657</name>
    <name evidence="6" type="ORF">GGTG_01199</name>
</gene>
<dbReference type="eggNOG" id="KOG0254">
    <property type="taxonomic scope" value="Eukaryota"/>
</dbReference>
<evidence type="ECO:0000313" key="8">
    <source>
        <dbReference type="Proteomes" id="UP000006039"/>
    </source>
</evidence>
<comment type="subcellular location">
    <subcellularLocation>
        <location evidence="1">Membrane</location>
        <topology evidence="1">Multi-pass membrane protein</topology>
    </subcellularLocation>
</comment>
<evidence type="ECO:0000313" key="6">
    <source>
        <dbReference type="EMBL" id="EJT81215.1"/>
    </source>
</evidence>
<dbReference type="Pfam" id="PF00083">
    <property type="entry name" value="Sugar_tr"/>
    <property type="match status" value="1"/>
</dbReference>
<dbReference type="EnsemblFungi" id="EJT81215">
    <property type="protein sequence ID" value="EJT81215"/>
    <property type="gene ID" value="GGTG_01199"/>
</dbReference>
<reference evidence="7" key="5">
    <citation type="submission" date="2018-04" db="UniProtKB">
        <authorList>
            <consortium name="EnsemblFungi"/>
        </authorList>
    </citation>
    <scope>IDENTIFICATION</scope>
    <source>
        <strain evidence="7">R3-111a-1</strain>
    </source>
</reference>
<evidence type="ECO:0000256" key="2">
    <source>
        <dbReference type="ARBA" id="ARBA00022692"/>
    </source>
</evidence>
<feature type="transmembrane region" description="Helical" evidence="5">
    <location>
        <begin position="165"/>
        <end position="185"/>
    </location>
</feature>
<dbReference type="PANTHER" id="PTHR48022">
    <property type="entry name" value="PLASTIDIC GLUCOSE TRANSPORTER 4"/>
    <property type="match status" value="1"/>
</dbReference>
<dbReference type="STRING" id="644352.J3NIW5"/>
<dbReference type="VEuPathDB" id="FungiDB:GGTG_01199"/>
<dbReference type="AlphaFoldDB" id="J3NIW5"/>
<dbReference type="Proteomes" id="UP000006039">
    <property type="component" value="Unassembled WGS sequence"/>
</dbReference>
<evidence type="ECO:0000256" key="3">
    <source>
        <dbReference type="ARBA" id="ARBA00022989"/>
    </source>
</evidence>
<keyword evidence="2 5" id="KW-0812">Transmembrane</keyword>
<evidence type="ECO:0008006" key="9">
    <source>
        <dbReference type="Google" id="ProtNLM"/>
    </source>
</evidence>
<reference evidence="8" key="1">
    <citation type="submission" date="2010-07" db="EMBL/GenBank/DDBJ databases">
        <title>The genome sequence of Gaeumannomyces graminis var. tritici strain R3-111a-1.</title>
        <authorList>
            <consortium name="The Broad Institute Genome Sequencing Platform"/>
            <person name="Ma L.-J."/>
            <person name="Dead R."/>
            <person name="Young S."/>
            <person name="Zeng Q."/>
            <person name="Koehrsen M."/>
            <person name="Alvarado L."/>
            <person name="Berlin A."/>
            <person name="Chapman S.B."/>
            <person name="Chen Z."/>
            <person name="Freedman E."/>
            <person name="Gellesch M."/>
            <person name="Goldberg J."/>
            <person name="Griggs A."/>
            <person name="Gujja S."/>
            <person name="Heilman E.R."/>
            <person name="Heiman D."/>
            <person name="Hepburn T."/>
            <person name="Howarth C."/>
            <person name="Jen D."/>
            <person name="Larson L."/>
            <person name="Mehta T."/>
            <person name="Neiman D."/>
            <person name="Pearson M."/>
            <person name="Roberts A."/>
            <person name="Saif S."/>
            <person name="Shea T."/>
            <person name="Shenoy N."/>
            <person name="Sisk P."/>
            <person name="Stolte C."/>
            <person name="Sykes S."/>
            <person name="Walk T."/>
            <person name="White J."/>
            <person name="Yandava C."/>
            <person name="Haas B."/>
            <person name="Nusbaum C."/>
            <person name="Birren B."/>
        </authorList>
    </citation>
    <scope>NUCLEOTIDE SEQUENCE [LARGE SCALE GENOMIC DNA]</scope>
    <source>
        <strain evidence="8">R3-111a-1</strain>
    </source>
</reference>
<dbReference type="InterPro" id="IPR005828">
    <property type="entry name" value="MFS_sugar_transport-like"/>
</dbReference>
<dbReference type="Gene3D" id="1.20.1250.20">
    <property type="entry name" value="MFS general substrate transporter like domains"/>
    <property type="match status" value="1"/>
</dbReference>
<reference evidence="6" key="3">
    <citation type="submission" date="2010-09" db="EMBL/GenBank/DDBJ databases">
        <title>Annotation of Gaeumannomyces graminis var. tritici R3-111a-1.</title>
        <authorList>
            <consortium name="The Broad Institute Genome Sequencing Platform"/>
            <person name="Ma L.-J."/>
            <person name="Dead R."/>
            <person name="Young S.K."/>
            <person name="Zeng Q."/>
            <person name="Gargeya S."/>
            <person name="Fitzgerald M."/>
            <person name="Haas B."/>
            <person name="Abouelleil A."/>
            <person name="Alvarado L."/>
            <person name="Arachchi H.M."/>
            <person name="Berlin A."/>
            <person name="Brown A."/>
            <person name="Chapman S.B."/>
            <person name="Chen Z."/>
            <person name="Dunbar C."/>
            <person name="Freedman E."/>
            <person name="Gearin G."/>
            <person name="Gellesch M."/>
            <person name="Goldberg J."/>
            <person name="Griggs A."/>
            <person name="Gujja S."/>
            <person name="Heiman D."/>
            <person name="Howarth C."/>
            <person name="Larson L."/>
            <person name="Lui A."/>
            <person name="MacDonald P.J.P."/>
            <person name="Mehta T."/>
            <person name="Montmayeur A."/>
            <person name="Murphy C."/>
            <person name="Neiman D."/>
            <person name="Pearson M."/>
            <person name="Priest M."/>
            <person name="Roberts A."/>
            <person name="Saif S."/>
            <person name="Shea T."/>
            <person name="Shenoy N."/>
            <person name="Sisk P."/>
            <person name="Stolte C."/>
            <person name="Sykes S."/>
            <person name="Yandava C."/>
            <person name="Wortman J."/>
            <person name="Nusbaum C."/>
            <person name="Birren B."/>
        </authorList>
    </citation>
    <scope>NUCLEOTIDE SEQUENCE</scope>
    <source>
        <strain evidence="6">R3-111a-1</strain>
    </source>
</reference>
<dbReference type="EMBL" id="GL385395">
    <property type="protein sequence ID" value="EJT81215.1"/>
    <property type="molecule type" value="Genomic_DNA"/>
</dbReference>
<reference evidence="6" key="2">
    <citation type="submission" date="2010-07" db="EMBL/GenBank/DDBJ databases">
        <authorList>
            <consortium name="The Broad Institute Genome Sequencing Platform"/>
            <consortium name="Broad Institute Genome Sequencing Center for Infectious Disease"/>
            <person name="Ma L.-J."/>
            <person name="Dead R."/>
            <person name="Young S."/>
            <person name="Zeng Q."/>
            <person name="Koehrsen M."/>
            <person name="Alvarado L."/>
            <person name="Berlin A."/>
            <person name="Chapman S.B."/>
            <person name="Chen Z."/>
            <person name="Freedman E."/>
            <person name="Gellesch M."/>
            <person name="Goldberg J."/>
            <person name="Griggs A."/>
            <person name="Gujja S."/>
            <person name="Heilman E.R."/>
            <person name="Heiman D."/>
            <person name="Hepburn T."/>
            <person name="Howarth C."/>
            <person name="Jen D."/>
            <person name="Larson L."/>
            <person name="Mehta T."/>
            <person name="Neiman D."/>
            <person name="Pearson M."/>
            <person name="Roberts A."/>
            <person name="Saif S."/>
            <person name="Shea T."/>
            <person name="Shenoy N."/>
            <person name="Sisk P."/>
            <person name="Stolte C."/>
            <person name="Sykes S."/>
            <person name="Walk T."/>
            <person name="White J."/>
            <person name="Yandava C."/>
            <person name="Haas B."/>
            <person name="Nusbaum C."/>
            <person name="Birren B."/>
        </authorList>
    </citation>
    <scope>NUCLEOTIDE SEQUENCE</scope>
    <source>
        <strain evidence="6">R3-111a-1</strain>
    </source>
</reference>
<evidence type="ECO:0000256" key="4">
    <source>
        <dbReference type="ARBA" id="ARBA00023136"/>
    </source>
</evidence>
<accession>J3NIW5</accession>
<protein>
    <recommendedName>
        <fullName evidence="9">Major facilitator superfamily (MFS) profile domain-containing protein</fullName>
    </recommendedName>
</protein>
<dbReference type="GO" id="GO:0016020">
    <property type="term" value="C:membrane"/>
    <property type="evidence" value="ECO:0007669"/>
    <property type="project" value="UniProtKB-SubCell"/>
</dbReference>
<evidence type="ECO:0000313" key="7">
    <source>
        <dbReference type="EnsemblFungi" id="EJT81215"/>
    </source>
</evidence>
<reference evidence="7" key="4">
    <citation type="journal article" date="2015" name="G3 (Bethesda)">
        <title>Genome sequences of three phytopathogenic species of the Magnaporthaceae family of fungi.</title>
        <authorList>
            <person name="Okagaki L.H."/>
            <person name="Nunes C.C."/>
            <person name="Sailsbery J."/>
            <person name="Clay B."/>
            <person name="Brown D."/>
            <person name="John T."/>
            <person name="Oh Y."/>
            <person name="Young N."/>
            <person name="Fitzgerald M."/>
            <person name="Haas B.J."/>
            <person name="Zeng Q."/>
            <person name="Young S."/>
            <person name="Adiconis X."/>
            <person name="Fan L."/>
            <person name="Levin J.Z."/>
            <person name="Mitchell T.K."/>
            <person name="Okubara P.A."/>
            <person name="Farman M.L."/>
            <person name="Kohn L.M."/>
            <person name="Birren B."/>
            <person name="Ma L.-J."/>
            <person name="Dean R.A."/>
        </authorList>
    </citation>
    <scope>NUCLEOTIDE SEQUENCE</scope>
    <source>
        <strain evidence="7">R3-111a-1</strain>
    </source>
</reference>
<sequence>MADRKQKNLARFKYTTLHRPYLYRGQGPGVPAFSPLFMEALVAYPADVVIPGCILVFALPESPRWLFNHGREAEAVGVLRAVYDRAPEDGLIVAEKTAIIRAIELERSSLRTKSFFNILRHDDGRRVLLAWLAQFANQLGGINLVVCYIPSVLEINVGMSVQQSQILGGCINLMFPIGSLLPTLALDRMGRRKTMMAGLLAFGICMLLISALLSQAPQGEETGRGQAFNSASVAFLFLYMLFFGMSMNSVPNLRLEDIDHIFAKGGDPVKQARRIQARLAQGLPPLERDVEMGKAEAGGGRRDG</sequence>
<dbReference type="OrthoDB" id="6612291at2759"/>
<name>J3NIW5_GAET3</name>
<keyword evidence="8" id="KW-1185">Reference proteome</keyword>
<feature type="transmembrane region" description="Helical" evidence="5">
    <location>
        <begin position="227"/>
        <end position="245"/>
    </location>
</feature>
<dbReference type="PANTHER" id="PTHR48022:SF72">
    <property type="entry name" value="MAJOR FACILITATOR SUPERFAMILY (MFS) PROFILE DOMAIN-CONTAINING PROTEIN-RELATED"/>
    <property type="match status" value="1"/>
</dbReference>
<dbReference type="HOGENOM" id="CLU_915393_0_0_1"/>
<feature type="transmembrane region" description="Helical" evidence="5">
    <location>
        <begin position="197"/>
        <end position="215"/>
    </location>
</feature>